<evidence type="ECO:0000256" key="4">
    <source>
        <dbReference type="ARBA" id="ARBA00022989"/>
    </source>
</evidence>
<dbReference type="PANTHER" id="PTHR31272">
    <property type="entry name" value="CYTOCHROME C-TYPE BIOGENESIS PROTEIN HI_1454-RELATED"/>
    <property type="match status" value="1"/>
</dbReference>
<dbReference type="STRING" id="525904.Tter_2362"/>
<comment type="similarity">
    <text evidence="2">Belongs to the DsbD family.</text>
</comment>
<dbReference type="Pfam" id="PF02683">
    <property type="entry name" value="DsbD_TM"/>
    <property type="match status" value="1"/>
</dbReference>
<feature type="transmembrane region" description="Helical" evidence="6">
    <location>
        <begin position="110"/>
        <end position="131"/>
    </location>
</feature>
<dbReference type="RefSeq" id="WP_012876292.1">
    <property type="nucleotide sequence ID" value="NC_013526.1"/>
</dbReference>
<evidence type="ECO:0000256" key="1">
    <source>
        <dbReference type="ARBA" id="ARBA00004141"/>
    </source>
</evidence>
<keyword evidence="5 6" id="KW-0472">Membrane</keyword>
<feature type="transmembrane region" description="Helical" evidence="6">
    <location>
        <begin position="12"/>
        <end position="31"/>
    </location>
</feature>
<protein>
    <submittedName>
        <fullName evidence="8">Cytochrome c biogenesis protein transmembrane region</fullName>
    </submittedName>
</protein>
<gene>
    <name evidence="8" type="ordered locus">Tter_2362</name>
</gene>
<dbReference type="AlphaFoldDB" id="D1CHP0"/>
<keyword evidence="9" id="KW-1185">Reference proteome</keyword>
<evidence type="ECO:0000313" key="8">
    <source>
        <dbReference type="EMBL" id="ACZ43261.1"/>
    </source>
</evidence>
<evidence type="ECO:0000256" key="6">
    <source>
        <dbReference type="SAM" id="Phobius"/>
    </source>
</evidence>
<dbReference type="eggNOG" id="COG0785">
    <property type="taxonomic scope" value="Bacteria"/>
</dbReference>
<feature type="domain" description="Cytochrome C biogenesis protein transmembrane" evidence="7">
    <location>
        <begin position="63"/>
        <end position="246"/>
    </location>
</feature>
<feature type="transmembrane region" description="Helical" evidence="6">
    <location>
        <begin position="260"/>
        <end position="281"/>
    </location>
</feature>
<accession>D1CHP0</accession>
<dbReference type="GO" id="GO:0016020">
    <property type="term" value="C:membrane"/>
    <property type="evidence" value="ECO:0007669"/>
    <property type="project" value="UniProtKB-SubCell"/>
</dbReference>
<organism evidence="8 9">
    <name type="scientific">Thermobaculum terrenum (strain ATCC BAA-798 / CCMEE 7001 / YNP1)</name>
    <dbReference type="NCBI Taxonomy" id="525904"/>
    <lineage>
        <taxon>Bacteria</taxon>
        <taxon>Bacillati</taxon>
        <taxon>Chloroflexota</taxon>
        <taxon>Chloroflexia</taxon>
        <taxon>Candidatus Thermobaculales</taxon>
        <taxon>Candidatus Thermobaculaceae</taxon>
        <taxon>Thermobaculum</taxon>
    </lineage>
</organism>
<dbReference type="InterPro" id="IPR003834">
    <property type="entry name" value="Cyt_c_assmbl_TM_dom"/>
</dbReference>
<sequence length="287" mass="29854">MRAFGVDQRREQYGLIASLLVLIVALAAAIATGNRFSQVTGGVEAIAFSWSRLISSLGSALPLGYAFVAGMVAAVNPCGFALLPAYLAYYLGDDTKRKGAQLGRALGISAMVTLGFVLLFGTMGVVLAAVTTSVAGVFPWVGLIVGIALVFLGGRMLGGHMVYSSLGERVADRIGSRARGRNLGAYFLYGLAYGACSLGCTLPIFLIVVGGTLSAGDLVRGLWQFVSYALGMGAVLAALTLAAAVLSSTAIRRVRTLSRWVQPASAVLLLLAGGYIVYYWLTLGGLL</sequence>
<keyword evidence="3 6" id="KW-0812">Transmembrane</keyword>
<feature type="transmembrane region" description="Helical" evidence="6">
    <location>
        <begin position="225"/>
        <end position="248"/>
    </location>
</feature>
<evidence type="ECO:0000256" key="2">
    <source>
        <dbReference type="ARBA" id="ARBA00006143"/>
    </source>
</evidence>
<dbReference type="OrthoDB" id="5244297at2"/>
<name>D1CHP0_THET1</name>
<reference evidence="9" key="1">
    <citation type="journal article" date="2010" name="Stand. Genomic Sci.">
        <title>Complete genome sequence of 'Thermobaculum terrenum' type strain (YNP1).</title>
        <authorList>
            <person name="Kiss H."/>
            <person name="Cleland D."/>
            <person name="Lapidus A."/>
            <person name="Lucas S."/>
            <person name="Glavina Del Rio T."/>
            <person name="Nolan M."/>
            <person name="Tice H."/>
            <person name="Han C."/>
            <person name="Goodwin L."/>
            <person name="Pitluck S."/>
            <person name="Liolios K."/>
            <person name="Ivanova N."/>
            <person name="Mavromatis K."/>
            <person name="Ovchinnikova G."/>
            <person name="Pati A."/>
            <person name="Chen A."/>
            <person name="Palaniappan K."/>
            <person name="Land M."/>
            <person name="Hauser L."/>
            <person name="Chang Y."/>
            <person name="Jeffries C."/>
            <person name="Lu M."/>
            <person name="Brettin T."/>
            <person name="Detter J."/>
            <person name="Goker M."/>
            <person name="Tindall B."/>
            <person name="Beck B."/>
            <person name="McDermott T."/>
            <person name="Woyke T."/>
            <person name="Bristow J."/>
            <person name="Eisen J."/>
            <person name="Markowitz V."/>
            <person name="Hugenholtz P."/>
            <person name="Kyrpides N."/>
            <person name="Klenk H."/>
            <person name="Cheng J."/>
        </authorList>
    </citation>
    <scope>NUCLEOTIDE SEQUENCE [LARGE SCALE GENOMIC DNA]</scope>
    <source>
        <strain evidence="9">ATCC BAA-798 / YNP1</strain>
    </source>
</reference>
<comment type="subcellular location">
    <subcellularLocation>
        <location evidence="1">Membrane</location>
        <topology evidence="1">Multi-pass membrane protein</topology>
    </subcellularLocation>
</comment>
<feature type="transmembrane region" description="Helical" evidence="6">
    <location>
        <begin position="137"/>
        <end position="157"/>
    </location>
</feature>
<dbReference type="GO" id="GO:0017004">
    <property type="term" value="P:cytochrome complex assembly"/>
    <property type="evidence" value="ECO:0007669"/>
    <property type="project" value="InterPro"/>
</dbReference>
<dbReference type="HOGENOM" id="CLU_055985_1_0_0"/>
<proteinExistence type="inferred from homology"/>
<evidence type="ECO:0000313" key="9">
    <source>
        <dbReference type="Proteomes" id="UP000000323"/>
    </source>
</evidence>
<dbReference type="KEGG" id="ttr:Tter_2362"/>
<feature type="transmembrane region" description="Helical" evidence="6">
    <location>
        <begin position="186"/>
        <end position="213"/>
    </location>
</feature>
<dbReference type="EMBL" id="CP001826">
    <property type="protein sequence ID" value="ACZ43261.1"/>
    <property type="molecule type" value="Genomic_DNA"/>
</dbReference>
<keyword evidence="4 6" id="KW-1133">Transmembrane helix</keyword>
<evidence type="ECO:0000256" key="3">
    <source>
        <dbReference type="ARBA" id="ARBA00022692"/>
    </source>
</evidence>
<dbReference type="Proteomes" id="UP000000323">
    <property type="component" value="Chromosome 2"/>
</dbReference>
<dbReference type="InterPro" id="IPR051790">
    <property type="entry name" value="Cytochrome_c-biogenesis_DsbD"/>
</dbReference>
<dbReference type="PANTHER" id="PTHR31272:SF4">
    <property type="entry name" value="CYTOCHROME C-TYPE BIOGENESIS PROTEIN HI_1454-RELATED"/>
    <property type="match status" value="1"/>
</dbReference>
<evidence type="ECO:0000256" key="5">
    <source>
        <dbReference type="ARBA" id="ARBA00023136"/>
    </source>
</evidence>
<feature type="transmembrane region" description="Helical" evidence="6">
    <location>
        <begin position="65"/>
        <end position="89"/>
    </location>
</feature>
<evidence type="ECO:0000259" key="7">
    <source>
        <dbReference type="Pfam" id="PF02683"/>
    </source>
</evidence>